<name>A0A3P3XKH3_9SPIR</name>
<gene>
    <name evidence="2" type="ORF">SPIROBIBN47_350040</name>
</gene>
<accession>A0A3P3XKH3</accession>
<evidence type="ECO:0000313" key="2">
    <source>
        <dbReference type="EMBL" id="SLM14705.1"/>
    </source>
</evidence>
<feature type="region of interest" description="Disordered" evidence="1">
    <location>
        <begin position="1"/>
        <end position="20"/>
    </location>
</feature>
<protein>
    <submittedName>
        <fullName evidence="2">Uncharacterized protein</fullName>
    </submittedName>
</protein>
<evidence type="ECO:0000256" key="1">
    <source>
        <dbReference type="SAM" id="MobiDB-lite"/>
    </source>
</evidence>
<dbReference type="EMBL" id="FWDM01000029">
    <property type="protein sequence ID" value="SLM14705.1"/>
    <property type="molecule type" value="Genomic_DNA"/>
</dbReference>
<sequence>MNAAGYKKSPRGWGGHGAKGNSRTIINIDKNRENVKLPDWMRRKIAKIAARKDDFALFEEQAVILLAAECSTFPKQAARIPESLREKLTYQRPDMLDPLERASIAIIAAQVEDLADIFVQHPYEDFFDLKARALAITLEEGGRV</sequence>
<dbReference type="AlphaFoldDB" id="A0A3P3XKH3"/>
<organism evidence="2">
    <name type="scientific">uncultured spirochete</name>
    <dbReference type="NCBI Taxonomy" id="156406"/>
    <lineage>
        <taxon>Bacteria</taxon>
        <taxon>Pseudomonadati</taxon>
        <taxon>Spirochaetota</taxon>
        <taxon>Spirochaetia</taxon>
        <taxon>Spirochaetales</taxon>
        <taxon>environmental samples</taxon>
    </lineage>
</organism>
<reference evidence="2" key="1">
    <citation type="submission" date="2017-02" db="EMBL/GenBank/DDBJ databases">
        <authorList>
            <person name="Regsiter A."/>
            <person name="William W."/>
        </authorList>
    </citation>
    <scope>NUCLEOTIDE SEQUENCE</scope>
    <source>
        <strain evidence="2">Bib</strain>
    </source>
</reference>
<proteinExistence type="predicted"/>